<evidence type="ECO:0000313" key="7">
    <source>
        <dbReference type="EMBL" id="HIW92482.1"/>
    </source>
</evidence>
<dbReference type="InterPro" id="IPR002052">
    <property type="entry name" value="DNA_methylase_N6_adenine_CS"/>
</dbReference>
<evidence type="ECO:0000259" key="6">
    <source>
        <dbReference type="Pfam" id="PF01555"/>
    </source>
</evidence>
<comment type="caution">
    <text evidence="7">The sequence shown here is derived from an EMBL/GenBank/DDBJ whole genome shotgun (WGS) entry which is preliminary data.</text>
</comment>
<keyword evidence="2" id="KW-0489">Methyltransferase</keyword>
<keyword evidence="3" id="KW-0808">Transferase</keyword>
<reference evidence="7" key="2">
    <citation type="submission" date="2021-04" db="EMBL/GenBank/DDBJ databases">
        <authorList>
            <person name="Gilroy R."/>
        </authorList>
    </citation>
    <scope>NUCLEOTIDE SEQUENCE</scope>
    <source>
        <strain evidence="7">CHK32-1732</strain>
    </source>
</reference>
<gene>
    <name evidence="7" type="ORF">H9870_12595</name>
</gene>
<proteinExistence type="inferred from homology"/>
<evidence type="ECO:0000256" key="1">
    <source>
        <dbReference type="ARBA" id="ARBA00006594"/>
    </source>
</evidence>
<dbReference type="Gene3D" id="3.40.50.150">
    <property type="entry name" value="Vaccinia Virus protein VP39"/>
    <property type="match status" value="2"/>
</dbReference>
<feature type="region of interest" description="Disordered" evidence="5">
    <location>
        <begin position="236"/>
        <end position="257"/>
    </location>
</feature>
<dbReference type="PROSITE" id="PS00092">
    <property type="entry name" value="N6_MTASE"/>
    <property type="match status" value="1"/>
</dbReference>
<evidence type="ECO:0000256" key="4">
    <source>
        <dbReference type="ARBA" id="ARBA00022691"/>
    </source>
</evidence>
<feature type="domain" description="DNA methylase N-4/N-6" evidence="6">
    <location>
        <begin position="106"/>
        <end position="458"/>
    </location>
</feature>
<dbReference type="InterPro" id="IPR029063">
    <property type="entry name" value="SAM-dependent_MTases_sf"/>
</dbReference>
<dbReference type="PRINTS" id="PR00506">
    <property type="entry name" value="D21N6MTFRASE"/>
</dbReference>
<dbReference type="SUPFAM" id="SSF53335">
    <property type="entry name" value="S-adenosyl-L-methionine-dependent methyltransferases"/>
    <property type="match status" value="1"/>
</dbReference>
<evidence type="ECO:0000256" key="2">
    <source>
        <dbReference type="ARBA" id="ARBA00022603"/>
    </source>
</evidence>
<dbReference type="Proteomes" id="UP000824190">
    <property type="component" value="Unassembled WGS sequence"/>
</dbReference>
<evidence type="ECO:0000256" key="3">
    <source>
        <dbReference type="ARBA" id="ARBA00022679"/>
    </source>
</evidence>
<comment type="similarity">
    <text evidence="1">Belongs to the N(4)/N(6)-methyltransferase family.</text>
</comment>
<evidence type="ECO:0000313" key="8">
    <source>
        <dbReference type="Proteomes" id="UP000824190"/>
    </source>
</evidence>
<dbReference type="Pfam" id="PF01555">
    <property type="entry name" value="N6_N4_Mtase"/>
    <property type="match status" value="1"/>
</dbReference>
<dbReference type="InterPro" id="IPR002295">
    <property type="entry name" value="N4/N6-MTase_EcoPI_Mod-like"/>
</dbReference>
<dbReference type="InterPro" id="IPR002941">
    <property type="entry name" value="DNA_methylase_N4/N6"/>
</dbReference>
<dbReference type="GO" id="GO:0008170">
    <property type="term" value="F:N-methyltransferase activity"/>
    <property type="evidence" value="ECO:0007669"/>
    <property type="project" value="InterPro"/>
</dbReference>
<sequence length="682" mass="75778">MLIREGRLHHSKGLDHKDLALIPTENGKYGYRWVSPSDPRYCETHTLEITDHVVGTQAPKLDGATYSERADLTPTDDNLLILGESGDVLEALTRVPELADKYAGQVKCIYIDPPFNTAQTFAHYEDNLQHSVWLTMMRDRLQHLYKLLSDEGSIWVHLDDVESHRMRVLLDEVFGPENYVSEVVWEKTYSPRNDSTSIPMVTDTILVYRKSSAFIPNRLPRTSAMNLIYTNPDGDPNGKWTSGDAAAPGGARGRRQHPGVFGIQHPITGEMIYPTHSRVWNGAREDILSSLRGWGDYIYGEVSENELHARRRVVGPGIELREDILPLVIRDFGEDSVKHAISVYNNGNWPTFFLTNNGLGGFRKKRYLGDVSGRIASNFFPYSEVGHNDTAAKEIRHLFPGVSPFATPKPERLLERVIHIATNPGDIVLDIFGGSGTTAAVAQKMGRRWVTCELQEDNFTEFTRPRLEKVVRGEDHGGITTSKGERVPAVGTDLPEGMSAEDAQKFTSLLNKLVRDDDDLKKSTQVKALKALSKTTKSPDTVNWLGGGGFTVARLSPACFDYDETLGLTLLTDAATGETLIISVAANLNFYRTPDDPVFHGTRGRMRLVVVEGTLLTSRVDELLAELADGELLTIATTEPDEAIRSHLRQVKRGCRMVHIPDDIFHPTTAAGLLADDTVQEA</sequence>
<organism evidence="7 8">
    <name type="scientific">Candidatus Corynebacterium avicola</name>
    <dbReference type="NCBI Taxonomy" id="2838527"/>
    <lineage>
        <taxon>Bacteria</taxon>
        <taxon>Bacillati</taxon>
        <taxon>Actinomycetota</taxon>
        <taxon>Actinomycetes</taxon>
        <taxon>Mycobacteriales</taxon>
        <taxon>Corynebacteriaceae</taxon>
        <taxon>Corynebacterium</taxon>
    </lineage>
</organism>
<dbReference type="GO" id="GO:0003677">
    <property type="term" value="F:DNA binding"/>
    <property type="evidence" value="ECO:0007669"/>
    <property type="project" value="InterPro"/>
</dbReference>
<dbReference type="GO" id="GO:0032259">
    <property type="term" value="P:methylation"/>
    <property type="evidence" value="ECO:0007669"/>
    <property type="project" value="UniProtKB-KW"/>
</dbReference>
<name>A0A9D1RTG8_9CORY</name>
<dbReference type="AlphaFoldDB" id="A0A9D1RTG8"/>
<keyword evidence="4" id="KW-0949">S-adenosyl-L-methionine</keyword>
<dbReference type="EMBL" id="DXGC01000107">
    <property type="protein sequence ID" value="HIW92482.1"/>
    <property type="molecule type" value="Genomic_DNA"/>
</dbReference>
<accession>A0A9D1RTG8</accession>
<protein>
    <submittedName>
        <fullName evidence="7">Site-specific DNA-methyltransferase</fullName>
    </submittedName>
</protein>
<reference evidence="7" key="1">
    <citation type="journal article" date="2021" name="PeerJ">
        <title>Extensive microbial diversity within the chicken gut microbiome revealed by metagenomics and culture.</title>
        <authorList>
            <person name="Gilroy R."/>
            <person name="Ravi A."/>
            <person name="Getino M."/>
            <person name="Pursley I."/>
            <person name="Horton D.L."/>
            <person name="Alikhan N.F."/>
            <person name="Baker D."/>
            <person name="Gharbi K."/>
            <person name="Hall N."/>
            <person name="Watson M."/>
            <person name="Adriaenssens E.M."/>
            <person name="Foster-Nyarko E."/>
            <person name="Jarju S."/>
            <person name="Secka A."/>
            <person name="Antonio M."/>
            <person name="Oren A."/>
            <person name="Chaudhuri R.R."/>
            <person name="La Ragione R."/>
            <person name="Hildebrand F."/>
            <person name="Pallen M.J."/>
        </authorList>
    </citation>
    <scope>NUCLEOTIDE SEQUENCE</scope>
    <source>
        <strain evidence="7">CHK32-1732</strain>
    </source>
</reference>
<evidence type="ECO:0000256" key="5">
    <source>
        <dbReference type="SAM" id="MobiDB-lite"/>
    </source>
</evidence>